<evidence type="ECO:0008006" key="3">
    <source>
        <dbReference type="Google" id="ProtNLM"/>
    </source>
</evidence>
<gene>
    <name evidence="1" type="ORF">QR79_01150</name>
</gene>
<protein>
    <recommendedName>
        <fullName evidence="3">DUF4242 domain-containing protein</fullName>
    </recommendedName>
</protein>
<comment type="caution">
    <text evidence="1">The sequence shown here is derived from an EMBL/GenBank/DDBJ whole genome shotgun (WGS) entry which is preliminary data.</text>
</comment>
<evidence type="ECO:0000313" key="2">
    <source>
        <dbReference type="Proteomes" id="UP000036471"/>
    </source>
</evidence>
<sequence>MKTIYLDQSDKPAIDRLRAKARRKGLRIEKSRQQIHCNNRGGLQLLVYNQVLAGVDYGLSLAQAEHWIDHYQDADSALMSLVPRQAA</sequence>
<dbReference type="RefSeq" id="WP_048427552.1">
    <property type="nucleotide sequence ID" value="NZ_JTHF01000087.1"/>
</dbReference>
<dbReference type="Proteomes" id="UP000036471">
    <property type="component" value="Unassembled WGS sequence"/>
</dbReference>
<reference evidence="1 2" key="1">
    <citation type="submission" date="2014-11" db="EMBL/GenBank/DDBJ databases">
        <title>Comparative genomics of Methylobacterium species.</title>
        <authorList>
            <person name="Chaudhry V."/>
            <person name="Patil P.B."/>
        </authorList>
    </citation>
    <scope>NUCLEOTIDE SEQUENCE [LARGE SCALE GENOMIC DNA]</scope>
    <source>
        <strain evidence="1 2">SE3.6</strain>
    </source>
</reference>
<evidence type="ECO:0000313" key="1">
    <source>
        <dbReference type="EMBL" id="KMO26680.1"/>
    </source>
</evidence>
<name>A0ABR5HJ01_9HYPH</name>
<proteinExistence type="predicted"/>
<dbReference type="EMBL" id="JTHG01000011">
    <property type="protein sequence ID" value="KMO26680.1"/>
    <property type="molecule type" value="Genomic_DNA"/>
</dbReference>
<organism evidence="1 2">
    <name type="scientific">Methylobacterium indicum</name>
    <dbReference type="NCBI Taxonomy" id="1775910"/>
    <lineage>
        <taxon>Bacteria</taxon>
        <taxon>Pseudomonadati</taxon>
        <taxon>Pseudomonadota</taxon>
        <taxon>Alphaproteobacteria</taxon>
        <taxon>Hyphomicrobiales</taxon>
        <taxon>Methylobacteriaceae</taxon>
        <taxon>Methylobacterium</taxon>
    </lineage>
</organism>
<keyword evidence="2" id="KW-1185">Reference proteome</keyword>
<accession>A0ABR5HJ01</accession>